<organism evidence="1 2">
    <name type="scientific">Moraxella catarrhalis</name>
    <name type="common">Branhamella catarrhalis</name>
    <dbReference type="NCBI Taxonomy" id="480"/>
    <lineage>
        <taxon>Bacteria</taxon>
        <taxon>Pseudomonadati</taxon>
        <taxon>Pseudomonadota</taxon>
        <taxon>Gammaproteobacteria</taxon>
        <taxon>Moraxellales</taxon>
        <taxon>Moraxellaceae</taxon>
        <taxon>Moraxella</taxon>
    </lineage>
</organism>
<evidence type="ECO:0000313" key="2">
    <source>
        <dbReference type="Proteomes" id="UP000078228"/>
    </source>
</evidence>
<name>A0A198UI80_MORCA</name>
<comment type="caution">
    <text evidence="1">The sequence shown here is derived from an EMBL/GenBank/DDBJ whole genome shotgun (WGS) entry which is preliminary data.</text>
</comment>
<protein>
    <submittedName>
        <fullName evidence="1">Uncharacterized protein</fullName>
    </submittedName>
</protein>
<evidence type="ECO:0000313" key="1">
    <source>
        <dbReference type="EMBL" id="OAU94942.1"/>
    </source>
</evidence>
<dbReference type="AlphaFoldDB" id="A0A198UI80"/>
<proteinExistence type="predicted"/>
<keyword evidence="2" id="KW-1185">Reference proteome</keyword>
<dbReference type="Proteomes" id="UP000078228">
    <property type="component" value="Unassembled WGS sequence"/>
</dbReference>
<dbReference type="EMBL" id="LXHC01000027">
    <property type="protein sequence ID" value="OAU94942.1"/>
    <property type="molecule type" value="Genomic_DNA"/>
</dbReference>
<reference evidence="1 2" key="1">
    <citation type="journal article" date="2016" name="Genome Biol. Evol.">
        <title>Comparative Genomic Analyses of the Moraxella catarrhalis Serosensitive and Seroresistant Lineages Demonstrate Their Independent Evolution.</title>
        <authorList>
            <person name="Earl J.P."/>
            <person name="de Vries S.P."/>
            <person name="Ahmed A."/>
            <person name="Powell E."/>
            <person name="Schultz M.P."/>
            <person name="Hermans P.W."/>
            <person name="Hill D.J."/>
            <person name="Zhou Z."/>
            <person name="Constantinidou C.I."/>
            <person name="Hu F.Z."/>
            <person name="Bootsma H.J."/>
            <person name="Ehrlich G.D."/>
        </authorList>
    </citation>
    <scope>NUCLEOTIDE SEQUENCE [LARGE SCALE GENOMIC DNA]</scope>
    <source>
        <strain evidence="1 2">Z7542</strain>
    </source>
</reference>
<dbReference type="PATRIC" id="fig|480.237.peg.1369"/>
<sequence>MTDKGLENHLAHAYEARLTNIAKGMDVRAADHQFITHAKAIYGIEDDPRFDQSIKDTKDRYKTLNSNLSIS</sequence>
<dbReference type="RefSeq" id="WP_064611762.1">
    <property type="nucleotide sequence ID" value="NZ_LXHB01000130.1"/>
</dbReference>
<accession>A0A198UI80</accession>
<gene>
    <name evidence="1" type="ORF">AO384_1734</name>
</gene>